<evidence type="ECO:0000313" key="2">
    <source>
        <dbReference type="Proteomes" id="UP000238186"/>
    </source>
</evidence>
<organism evidence="1 2">
    <name type="scientific">Shigella dysenteriae</name>
    <dbReference type="NCBI Taxonomy" id="622"/>
    <lineage>
        <taxon>Bacteria</taxon>
        <taxon>Pseudomonadati</taxon>
        <taxon>Pseudomonadota</taxon>
        <taxon>Gammaproteobacteria</taxon>
        <taxon>Enterobacterales</taxon>
        <taxon>Enterobacteriaceae</taxon>
        <taxon>Shigella</taxon>
    </lineage>
</organism>
<accession>A0A2S8D9K0</accession>
<comment type="caution">
    <text evidence="1">The sequence shown here is derived from an EMBL/GenBank/DDBJ whole genome shotgun (WGS) entry which is preliminary data.</text>
</comment>
<gene>
    <name evidence="1" type="ORF">C5K18_17205</name>
</gene>
<sequence>MYITFSSIFSETSYHFPHYWYVASDISAASDNPAHYEDAIHYNV</sequence>
<name>A0A2S8D9K0_SHIDY</name>
<reference evidence="1 2" key="1">
    <citation type="submission" date="2018-02" db="EMBL/GenBank/DDBJ databases">
        <title>Distribution and characterization of Shiga toxin converting temperate phage carried by Shigella flexneri in Hispaniola.</title>
        <authorList>
            <person name="Fogolari M."/>
            <person name="Mavian C."/>
            <person name="Angeletti S."/>
            <person name="Salemi M."/>
            <person name="Lampel K.A."/>
            <person name="Maurelli A.T."/>
        </authorList>
    </citation>
    <scope>NUCLEOTIDE SEQUENCE [LARGE SCALE GENOMIC DNA]</scope>
    <source>
        <strain evidence="1 2">BS979</strain>
    </source>
</reference>
<dbReference type="AlphaFoldDB" id="A0A2S8D9K0"/>
<protein>
    <submittedName>
        <fullName evidence="1">Sensor dcuS domain protein</fullName>
    </submittedName>
</protein>
<dbReference type="EMBL" id="PUGT01000294">
    <property type="protein sequence ID" value="PQN04415.1"/>
    <property type="molecule type" value="Genomic_DNA"/>
</dbReference>
<proteinExistence type="predicted"/>
<dbReference type="Proteomes" id="UP000238186">
    <property type="component" value="Unassembled WGS sequence"/>
</dbReference>
<evidence type="ECO:0000313" key="1">
    <source>
        <dbReference type="EMBL" id="PQN04415.1"/>
    </source>
</evidence>